<sequence length="624" mass="71108">MPVRDESKILFDPKGNLVSSRDLRTPTLWHNRIGKANEYYTLWANKFRVEDLEEAYYGFQWDLDTLPADYIPYVHNMIFVAIDIKSPSLIFQNPIFSLENIPSSEEFDLETAQVSAKLKQDTINYFATADKIGLSASVELAILDAFFRFGVVEVGYSADWIDNPRASKPELAADSDELEKGSGKVLKQPKRIPQAERVYTKYIPSKNFRVGGIDSQDVNTCSWCGYWEWVRTEDILSNKNFDLKGINLSSSSGRSADFVGSVSALADEERLLEQQGDVTRWWKIWDLRSKKKIFYLKETDSIIREKTFTNLPLHILKFRERLRGFYPLPLAFNWISPQVEINETREAARAHRRRFQRKYTYHESAFDEDELEKLENGGDGTFVARKTADPNSITPVPNADLGAQHIQALQISTTDFDNVAGISAQQRLQSTSETATQTKEVSARSNIRDARDVNQSKEFILSIATDVLITVRDKFVNDFWIKIYDANTNDTFGVIQDTLEEWRLLSPEMFGKDDFKLTMDVASLSPIIQDANKSKFIEFISILQSFPFISLSPELVVETAAQVGYKNKRVISVFQQMAQATQLGAQQQSQETGAQPGQIAQREVAQNSPNTTEQIRNQLRNQVV</sequence>
<dbReference type="EMBL" id="LAZR01021852">
    <property type="protein sequence ID" value="KKL83902.1"/>
    <property type="molecule type" value="Genomic_DNA"/>
</dbReference>
<reference evidence="2" key="1">
    <citation type="journal article" date="2015" name="Nature">
        <title>Complex archaea that bridge the gap between prokaryotes and eukaryotes.</title>
        <authorList>
            <person name="Spang A."/>
            <person name="Saw J.H."/>
            <person name="Jorgensen S.L."/>
            <person name="Zaremba-Niedzwiedzka K."/>
            <person name="Martijn J."/>
            <person name="Lind A.E."/>
            <person name="van Eijk R."/>
            <person name="Schleper C."/>
            <person name="Guy L."/>
            <person name="Ettema T.J."/>
        </authorList>
    </citation>
    <scope>NUCLEOTIDE SEQUENCE</scope>
</reference>
<accession>A0A0F9I903</accession>
<name>A0A0F9I903_9ZZZZ</name>
<organism evidence="2">
    <name type="scientific">marine sediment metagenome</name>
    <dbReference type="NCBI Taxonomy" id="412755"/>
    <lineage>
        <taxon>unclassified sequences</taxon>
        <taxon>metagenomes</taxon>
        <taxon>ecological metagenomes</taxon>
    </lineage>
</organism>
<comment type="caution">
    <text evidence="2">The sequence shown here is derived from an EMBL/GenBank/DDBJ whole genome shotgun (WGS) entry which is preliminary data.</text>
</comment>
<feature type="region of interest" description="Disordered" evidence="1">
    <location>
        <begin position="587"/>
        <end position="624"/>
    </location>
</feature>
<proteinExistence type="predicted"/>
<protein>
    <submittedName>
        <fullName evidence="2">Uncharacterized protein</fullName>
    </submittedName>
</protein>
<gene>
    <name evidence="2" type="ORF">LCGC14_1970100</name>
</gene>
<feature type="compositionally biased region" description="Polar residues" evidence="1">
    <location>
        <begin position="604"/>
        <end position="624"/>
    </location>
</feature>
<evidence type="ECO:0000256" key="1">
    <source>
        <dbReference type="SAM" id="MobiDB-lite"/>
    </source>
</evidence>
<evidence type="ECO:0000313" key="2">
    <source>
        <dbReference type="EMBL" id="KKL83902.1"/>
    </source>
</evidence>
<dbReference type="AlphaFoldDB" id="A0A0F9I903"/>